<comment type="similarity">
    <text evidence="1">Belongs to the sigma-70 factor family. ECF subfamily.</text>
</comment>
<name>A0A538SXH7_UNCEI</name>
<dbReference type="InterPro" id="IPR007627">
    <property type="entry name" value="RNA_pol_sigma70_r2"/>
</dbReference>
<reference evidence="9 10" key="1">
    <citation type="journal article" date="2019" name="Nat. Microbiol.">
        <title>Mediterranean grassland soil C-N compound turnover is dependent on rainfall and depth, and is mediated by genomically divergent microorganisms.</title>
        <authorList>
            <person name="Diamond S."/>
            <person name="Andeer P.F."/>
            <person name="Li Z."/>
            <person name="Crits-Christoph A."/>
            <person name="Burstein D."/>
            <person name="Anantharaman K."/>
            <person name="Lane K.R."/>
            <person name="Thomas B.C."/>
            <person name="Pan C."/>
            <person name="Northen T.R."/>
            <person name="Banfield J.F."/>
        </authorList>
    </citation>
    <scope>NUCLEOTIDE SEQUENCE [LARGE SCALE GENOMIC DNA]</scope>
    <source>
        <strain evidence="9">WS_4</strain>
    </source>
</reference>
<dbReference type="PANTHER" id="PTHR43133:SF62">
    <property type="entry name" value="RNA POLYMERASE SIGMA FACTOR SIGZ"/>
    <property type="match status" value="1"/>
</dbReference>
<keyword evidence="3" id="KW-0731">Sigma factor</keyword>
<dbReference type="InterPro" id="IPR013325">
    <property type="entry name" value="RNA_pol_sigma_r2"/>
</dbReference>
<evidence type="ECO:0000256" key="2">
    <source>
        <dbReference type="ARBA" id="ARBA00023015"/>
    </source>
</evidence>
<keyword evidence="4" id="KW-0238">DNA-binding</keyword>
<evidence type="ECO:0000256" key="4">
    <source>
        <dbReference type="ARBA" id="ARBA00023125"/>
    </source>
</evidence>
<comment type="caution">
    <text evidence="9">The sequence shown here is derived from an EMBL/GenBank/DDBJ whole genome shotgun (WGS) entry which is preliminary data.</text>
</comment>
<organism evidence="9 10">
    <name type="scientific">Eiseniibacteriota bacterium</name>
    <dbReference type="NCBI Taxonomy" id="2212470"/>
    <lineage>
        <taxon>Bacteria</taxon>
        <taxon>Candidatus Eiseniibacteriota</taxon>
    </lineage>
</organism>
<protein>
    <submittedName>
        <fullName evidence="9">Sigma-70 family RNA polymerase sigma factor</fullName>
    </submittedName>
</protein>
<dbReference type="InterPro" id="IPR014284">
    <property type="entry name" value="RNA_pol_sigma-70_dom"/>
</dbReference>
<proteinExistence type="inferred from homology"/>
<evidence type="ECO:0000313" key="10">
    <source>
        <dbReference type="Proteomes" id="UP000319829"/>
    </source>
</evidence>
<evidence type="ECO:0000256" key="1">
    <source>
        <dbReference type="ARBA" id="ARBA00010641"/>
    </source>
</evidence>
<dbReference type="Gene3D" id="1.10.1740.10">
    <property type="match status" value="1"/>
</dbReference>
<feature type="region of interest" description="Disordered" evidence="6">
    <location>
        <begin position="91"/>
        <end position="118"/>
    </location>
</feature>
<dbReference type="GO" id="GO:0003677">
    <property type="term" value="F:DNA binding"/>
    <property type="evidence" value="ECO:0007669"/>
    <property type="project" value="UniProtKB-KW"/>
</dbReference>
<dbReference type="CDD" id="cd06171">
    <property type="entry name" value="Sigma70_r4"/>
    <property type="match status" value="1"/>
</dbReference>
<dbReference type="Pfam" id="PF04545">
    <property type="entry name" value="Sigma70_r4"/>
    <property type="match status" value="1"/>
</dbReference>
<dbReference type="InterPro" id="IPR013324">
    <property type="entry name" value="RNA_pol_sigma_r3/r4-like"/>
</dbReference>
<dbReference type="SUPFAM" id="SSF88946">
    <property type="entry name" value="Sigma2 domain of RNA polymerase sigma factors"/>
    <property type="match status" value="1"/>
</dbReference>
<dbReference type="Gene3D" id="1.10.10.10">
    <property type="entry name" value="Winged helix-like DNA-binding domain superfamily/Winged helix DNA-binding domain"/>
    <property type="match status" value="1"/>
</dbReference>
<keyword evidence="2" id="KW-0805">Transcription regulation</keyword>
<dbReference type="InterPro" id="IPR039425">
    <property type="entry name" value="RNA_pol_sigma-70-like"/>
</dbReference>
<feature type="domain" description="RNA polymerase sigma-70 region 2" evidence="7">
    <location>
        <begin position="25"/>
        <end position="92"/>
    </location>
</feature>
<dbReference type="SUPFAM" id="SSF88659">
    <property type="entry name" value="Sigma3 and sigma4 domains of RNA polymerase sigma factors"/>
    <property type="match status" value="1"/>
</dbReference>
<gene>
    <name evidence="9" type="ORF">E6K74_01235</name>
</gene>
<dbReference type="NCBIfam" id="TIGR02937">
    <property type="entry name" value="sigma70-ECF"/>
    <property type="match status" value="1"/>
</dbReference>
<feature type="domain" description="RNA polymerase sigma-70 region 4" evidence="8">
    <location>
        <begin position="128"/>
        <end position="177"/>
    </location>
</feature>
<evidence type="ECO:0000259" key="8">
    <source>
        <dbReference type="Pfam" id="PF04545"/>
    </source>
</evidence>
<evidence type="ECO:0000256" key="3">
    <source>
        <dbReference type="ARBA" id="ARBA00023082"/>
    </source>
</evidence>
<dbReference type="InterPro" id="IPR036388">
    <property type="entry name" value="WH-like_DNA-bd_sf"/>
</dbReference>
<sequence length="185" mass="21108">MTRQEQDVASIRRLIAGDSRALEELYDRYTPLIYPMMLRILRSRPEAEDALQEAWVKVWRTASTYDGRRGPVAAWLLTVARTRALDRYRSAASRKRAEAQAETGPTQPAEDPSSRPARNEIGQRIRIALGSLEPQHRRVLESAYFDGLSQMEIAARLGAPLGTVKSWTRQALTRLRELLPHEEWA</sequence>
<dbReference type="Proteomes" id="UP000319829">
    <property type="component" value="Unassembled WGS sequence"/>
</dbReference>
<dbReference type="InterPro" id="IPR007630">
    <property type="entry name" value="RNA_pol_sigma70_r4"/>
</dbReference>
<accession>A0A538SXH7</accession>
<dbReference type="EMBL" id="VBOU01000007">
    <property type="protein sequence ID" value="TMQ56071.1"/>
    <property type="molecule type" value="Genomic_DNA"/>
</dbReference>
<dbReference type="GO" id="GO:0006352">
    <property type="term" value="P:DNA-templated transcription initiation"/>
    <property type="evidence" value="ECO:0007669"/>
    <property type="project" value="InterPro"/>
</dbReference>
<dbReference type="Pfam" id="PF04542">
    <property type="entry name" value="Sigma70_r2"/>
    <property type="match status" value="1"/>
</dbReference>
<evidence type="ECO:0000259" key="7">
    <source>
        <dbReference type="Pfam" id="PF04542"/>
    </source>
</evidence>
<keyword evidence="5" id="KW-0804">Transcription</keyword>
<evidence type="ECO:0000256" key="5">
    <source>
        <dbReference type="ARBA" id="ARBA00023163"/>
    </source>
</evidence>
<evidence type="ECO:0000256" key="6">
    <source>
        <dbReference type="SAM" id="MobiDB-lite"/>
    </source>
</evidence>
<dbReference type="GO" id="GO:0016987">
    <property type="term" value="F:sigma factor activity"/>
    <property type="evidence" value="ECO:0007669"/>
    <property type="project" value="UniProtKB-KW"/>
</dbReference>
<evidence type="ECO:0000313" key="9">
    <source>
        <dbReference type="EMBL" id="TMQ56071.1"/>
    </source>
</evidence>
<dbReference type="PANTHER" id="PTHR43133">
    <property type="entry name" value="RNA POLYMERASE ECF-TYPE SIGMA FACTO"/>
    <property type="match status" value="1"/>
</dbReference>
<dbReference type="AlphaFoldDB" id="A0A538SXH7"/>